<feature type="binding site" evidence="9">
    <location>
        <position position="10"/>
    </location>
    <ligand>
        <name>NADPH</name>
        <dbReference type="ChEBI" id="CHEBI:57783"/>
    </ligand>
</feature>
<gene>
    <name evidence="9 13" type="primary">dxr</name>
    <name evidence="13" type="ORF">CLHOM_04570</name>
</gene>
<dbReference type="InterPro" id="IPR013512">
    <property type="entry name" value="DXP_reductoisomerase_N"/>
</dbReference>
<dbReference type="GO" id="GO:0051484">
    <property type="term" value="P:isopentenyl diphosphate biosynthetic process, methylerythritol 4-phosphate pathway involved in terpenoid biosynthetic process"/>
    <property type="evidence" value="ECO:0007669"/>
    <property type="project" value="TreeGrafter"/>
</dbReference>
<dbReference type="InterPro" id="IPR013644">
    <property type="entry name" value="DXP_reductoisomerase_C"/>
</dbReference>
<feature type="binding site" evidence="9">
    <location>
        <position position="126"/>
    </location>
    <ligand>
        <name>NADPH</name>
        <dbReference type="ChEBI" id="CHEBI:57783"/>
    </ligand>
</feature>
<proteinExistence type="inferred from homology"/>
<feature type="binding site" evidence="9">
    <location>
        <position position="176"/>
    </location>
    <ligand>
        <name>1-deoxy-D-xylulose 5-phosphate</name>
        <dbReference type="ChEBI" id="CHEBI:57792"/>
    </ligand>
</feature>
<protein>
    <recommendedName>
        <fullName evidence="9">1-deoxy-D-xylulose 5-phosphate reductoisomerase</fullName>
        <shortName evidence="9">DXP reductoisomerase</shortName>
        <ecNumber evidence="9">1.1.1.267</ecNumber>
    </recommendedName>
    <alternativeName>
        <fullName evidence="9">1-deoxyxylulose-5-phosphate reductoisomerase</fullName>
    </alternativeName>
    <alternativeName>
        <fullName evidence="9">2-C-methyl-D-erythritol 4-phosphate synthase</fullName>
    </alternativeName>
</protein>
<comment type="catalytic activity">
    <reaction evidence="8">
        <text>2-C-methyl-D-erythritol 4-phosphate + NADP(+) = 1-deoxy-D-xylulose 5-phosphate + NADPH + H(+)</text>
        <dbReference type="Rhea" id="RHEA:13717"/>
        <dbReference type="ChEBI" id="CHEBI:15378"/>
        <dbReference type="ChEBI" id="CHEBI:57783"/>
        <dbReference type="ChEBI" id="CHEBI:57792"/>
        <dbReference type="ChEBI" id="CHEBI:58262"/>
        <dbReference type="ChEBI" id="CHEBI:58349"/>
        <dbReference type="EC" id="1.1.1.267"/>
    </reaction>
    <physiologicalReaction direction="right-to-left" evidence="8">
        <dbReference type="Rhea" id="RHEA:13719"/>
    </physiologicalReaction>
</comment>
<keyword evidence="4 9" id="KW-0521">NADP</keyword>
<comment type="function">
    <text evidence="9">Catalyzes the NADPH-dependent rearrangement and reduction of 1-deoxy-D-xylulose-5-phosphate (DXP) to 2-C-methyl-D-erythritol 4-phosphate (MEP).</text>
</comment>
<accession>A0A0L6ZD14</accession>
<dbReference type="AlphaFoldDB" id="A0A0L6ZD14"/>
<keyword evidence="7 9" id="KW-0414">Isoprene biosynthesis</keyword>
<reference evidence="14" key="1">
    <citation type="submission" date="2015-08" db="EMBL/GenBank/DDBJ databases">
        <title>Genome sequence of the strict anaerobe Clostridium homopropionicum LuHBu1 (DSM 5847T).</title>
        <authorList>
            <person name="Poehlein A."/>
            <person name="Beck M."/>
            <person name="Schiel-Bengelsdorf B."/>
            <person name="Bengelsdorf F.R."/>
            <person name="Daniel R."/>
            <person name="Duerre P."/>
        </authorList>
    </citation>
    <scope>NUCLEOTIDE SEQUENCE [LARGE SCALE GENOMIC DNA]</scope>
    <source>
        <strain evidence="14">DSM 5847</strain>
    </source>
</reference>
<evidence type="ECO:0000256" key="5">
    <source>
        <dbReference type="ARBA" id="ARBA00023002"/>
    </source>
</evidence>
<feature type="binding site" evidence="9">
    <location>
        <position position="151"/>
    </location>
    <ligand>
        <name>1-deoxy-D-xylulose 5-phosphate</name>
        <dbReference type="ChEBI" id="CHEBI:57792"/>
    </ligand>
</feature>
<evidence type="ECO:0000256" key="9">
    <source>
        <dbReference type="HAMAP-Rule" id="MF_00183"/>
    </source>
</evidence>
<feature type="binding site" evidence="9">
    <location>
        <position position="13"/>
    </location>
    <ligand>
        <name>NADPH</name>
        <dbReference type="ChEBI" id="CHEBI:57783"/>
    </ligand>
</feature>
<organism evidence="13 14">
    <name type="scientific">Clostridium homopropionicum DSM 5847</name>
    <dbReference type="NCBI Taxonomy" id="1121318"/>
    <lineage>
        <taxon>Bacteria</taxon>
        <taxon>Bacillati</taxon>
        <taxon>Bacillota</taxon>
        <taxon>Clostridia</taxon>
        <taxon>Eubacteriales</taxon>
        <taxon>Clostridiaceae</taxon>
        <taxon>Clostridium</taxon>
    </lineage>
</organism>
<dbReference type="PIRSF" id="PIRSF006205">
    <property type="entry name" value="Dxp_reductismrs"/>
    <property type="match status" value="1"/>
</dbReference>
<evidence type="ECO:0000256" key="4">
    <source>
        <dbReference type="ARBA" id="ARBA00022857"/>
    </source>
</evidence>
<dbReference type="InterPro" id="IPR036291">
    <property type="entry name" value="NAD(P)-bd_dom_sf"/>
</dbReference>
<evidence type="ECO:0000256" key="6">
    <source>
        <dbReference type="ARBA" id="ARBA00023211"/>
    </source>
</evidence>
<evidence type="ECO:0000256" key="1">
    <source>
        <dbReference type="ARBA" id="ARBA00005094"/>
    </source>
</evidence>
<dbReference type="GO" id="GO:0016853">
    <property type="term" value="F:isomerase activity"/>
    <property type="evidence" value="ECO:0007669"/>
    <property type="project" value="UniProtKB-KW"/>
</dbReference>
<dbReference type="EMBL" id="LHUR01000011">
    <property type="protein sequence ID" value="KOA20869.1"/>
    <property type="molecule type" value="Genomic_DNA"/>
</dbReference>
<dbReference type="GO" id="GO:0030145">
    <property type="term" value="F:manganese ion binding"/>
    <property type="evidence" value="ECO:0007669"/>
    <property type="project" value="TreeGrafter"/>
</dbReference>
<dbReference type="HAMAP" id="MF_00183">
    <property type="entry name" value="DXP_reductoisom"/>
    <property type="match status" value="1"/>
</dbReference>
<feature type="binding site" evidence="9">
    <location>
        <position position="221"/>
    </location>
    <ligand>
        <name>Mn(2+)</name>
        <dbReference type="ChEBI" id="CHEBI:29035"/>
    </ligand>
</feature>
<comment type="caution">
    <text evidence="13">The sequence shown here is derived from an EMBL/GenBank/DDBJ whole genome shotgun (WGS) entry which is preliminary data.</text>
</comment>
<keyword evidence="6 9" id="KW-0464">Manganese</keyword>
<dbReference type="SUPFAM" id="SSF69055">
    <property type="entry name" value="1-deoxy-D-xylulose-5-phosphate reductoisomerase, C-terminal domain"/>
    <property type="match status" value="1"/>
</dbReference>
<dbReference type="NCBIfam" id="NF009114">
    <property type="entry name" value="PRK12464.1"/>
    <property type="match status" value="1"/>
</dbReference>
<evidence type="ECO:0000256" key="3">
    <source>
        <dbReference type="ARBA" id="ARBA00022723"/>
    </source>
</evidence>
<dbReference type="GO" id="GO:0030604">
    <property type="term" value="F:1-deoxy-D-xylulose-5-phosphate reductoisomerase activity"/>
    <property type="evidence" value="ECO:0007669"/>
    <property type="project" value="UniProtKB-UniRule"/>
</dbReference>
<comment type="caution">
    <text evidence="9">Lacks conserved residue(s) required for the propagation of feature annotation.</text>
</comment>
<feature type="binding site" evidence="9">
    <location>
        <position position="12"/>
    </location>
    <ligand>
        <name>NADPH</name>
        <dbReference type="ChEBI" id="CHEBI:57783"/>
    </ligand>
</feature>
<dbReference type="SUPFAM" id="SSF51735">
    <property type="entry name" value="NAD(P)-binding Rossmann-fold domains"/>
    <property type="match status" value="1"/>
</dbReference>
<sequence>MKKICILGATGSIGEQTLEVIRGQKDDFKLISFSSHKNYEKTIRIIKEFNPKYVAITDHDNFKKVIEYCKENSLEIELLEGVNGLTTISTLDEIEIVVTAVVGMIGLVPTLEAIKAGKDIALANKETLVTGGELVINAAEKYGIKILPVDSEHGAIFQCIQGNEMSNINKILLTASGGPFRGKNKSHLLQVTPKEAISHPKWNMGKKISVDSSTLVNKGLEVIEAHWLFNIEYKNIEVVIHPESIIHSMVEYKDGSVLAQLSNPDMKLPIQYALNYPKRGNLIINQLDLFKVSKLTFEKPDLKTFEGLKLAYDAGISGGIMPTVYNVANEVSVNLFLNNKIKYLEIVDIIKDCLSAFKNEPITSVETILEAETNVKKYIEAKRNLREV</sequence>
<dbReference type="NCBIfam" id="TIGR00243">
    <property type="entry name" value="Dxr"/>
    <property type="match status" value="1"/>
</dbReference>
<keyword evidence="5 9" id="KW-0560">Oxidoreductase</keyword>
<feature type="binding site" evidence="9">
    <location>
        <position position="205"/>
    </location>
    <ligand>
        <name>NADPH</name>
        <dbReference type="ChEBI" id="CHEBI:57783"/>
    </ligand>
</feature>
<dbReference type="Pfam" id="PF13288">
    <property type="entry name" value="DXPR_C"/>
    <property type="match status" value="1"/>
</dbReference>
<feature type="domain" description="DXP reductoisomerase C-terminal" evidence="12">
    <location>
        <begin position="261"/>
        <end position="377"/>
    </location>
</feature>
<dbReference type="InterPro" id="IPR003821">
    <property type="entry name" value="DXP_reductoisomerase"/>
</dbReference>
<feature type="domain" description="1-deoxy-D-xylulose 5-phosphate reductoisomerase N-terminal" evidence="10">
    <location>
        <begin position="4"/>
        <end position="132"/>
    </location>
</feature>
<feature type="binding site" evidence="9">
    <location>
        <position position="152"/>
    </location>
    <ligand>
        <name>Mn(2+)</name>
        <dbReference type="ChEBI" id="CHEBI:29035"/>
    </ligand>
</feature>
<feature type="binding site" evidence="9">
    <location>
        <position position="37"/>
    </location>
    <ligand>
        <name>NADPH</name>
        <dbReference type="ChEBI" id="CHEBI:57783"/>
    </ligand>
</feature>
<dbReference type="PANTHER" id="PTHR30525">
    <property type="entry name" value="1-DEOXY-D-XYLULOSE 5-PHOSPHATE REDUCTOISOMERASE"/>
    <property type="match status" value="1"/>
</dbReference>
<dbReference type="InterPro" id="IPR026877">
    <property type="entry name" value="DXPR_C"/>
</dbReference>
<feature type="binding site" evidence="9">
    <location>
        <position position="217"/>
    </location>
    <ligand>
        <name>1-deoxy-D-xylulose 5-phosphate</name>
        <dbReference type="ChEBI" id="CHEBI:57792"/>
    </ligand>
</feature>
<keyword evidence="13" id="KW-0413">Isomerase</keyword>
<dbReference type="UniPathway" id="UPA00056">
    <property type="reaction ID" value="UER00092"/>
</dbReference>
<evidence type="ECO:0000259" key="11">
    <source>
        <dbReference type="Pfam" id="PF08436"/>
    </source>
</evidence>
<evidence type="ECO:0000259" key="10">
    <source>
        <dbReference type="Pfam" id="PF02670"/>
    </source>
</evidence>
<comment type="pathway">
    <text evidence="1 9">Isoprenoid biosynthesis; isopentenyl diphosphate biosynthesis via DXP pathway; isopentenyl diphosphate from 1-deoxy-D-xylulose 5-phosphate: step 1/6.</text>
</comment>
<feature type="binding site" evidence="9">
    <location>
        <position position="199"/>
    </location>
    <ligand>
        <name>1-deoxy-D-xylulose 5-phosphate</name>
        <dbReference type="ChEBI" id="CHEBI:57792"/>
    </ligand>
</feature>
<feature type="binding site" evidence="9">
    <location>
        <position position="150"/>
    </location>
    <ligand>
        <name>Mn(2+)</name>
        <dbReference type="ChEBI" id="CHEBI:29035"/>
    </ligand>
</feature>
<evidence type="ECO:0000256" key="2">
    <source>
        <dbReference type="ARBA" id="ARBA00006825"/>
    </source>
</evidence>
<feature type="binding site" evidence="9">
    <location>
        <position position="38"/>
    </location>
    <ligand>
        <name>NADPH</name>
        <dbReference type="ChEBI" id="CHEBI:57783"/>
    </ligand>
</feature>
<dbReference type="Gene3D" id="3.40.50.720">
    <property type="entry name" value="NAD(P)-binding Rossmann-like Domain"/>
    <property type="match status" value="1"/>
</dbReference>
<keyword evidence="14" id="KW-1185">Reference proteome</keyword>
<feature type="domain" description="1-deoxy-D-xylulose 5-phosphate reductoisomerase C-terminal" evidence="11">
    <location>
        <begin position="146"/>
        <end position="229"/>
    </location>
</feature>
<feature type="binding site" evidence="9">
    <location>
        <position position="124"/>
    </location>
    <ligand>
        <name>NADPH</name>
        <dbReference type="ChEBI" id="CHEBI:57783"/>
    </ligand>
</feature>
<dbReference type="Pfam" id="PF02670">
    <property type="entry name" value="DXP_reductoisom"/>
    <property type="match status" value="1"/>
</dbReference>
<evidence type="ECO:0000313" key="14">
    <source>
        <dbReference type="Proteomes" id="UP000037043"/>
    </source>
</evidence>
<evidence type="ECO:0000313" key="13">
    <source>
        <dbReference type="EMBL" id="KOA20869.1"/>
    </source>
</evidence>
<dbReference type="RefSeq" id="WP_052220057.1">
    <property type="nucleotide sequence ID" value="NZ_LHUR01000011.1"/>
</dbReference>
<dbReference type="SUPFAM" id="SSF55347">
    <property type="entry name" value="Glyceraldehyde-3-phosphate dehydrogenase-like, C-terminal domain"/>
    <property type="match status" value="1"/>
</dbReference>
<feature type="binding site" evidence="9">
    <location>
        <position position="218"/>
    </location>
    <ligand>
        <name>1-deoxy-D-xylulose 5-phosphate</name>
        <dbReference type="ChEBI" id="CHEBI:57792"/>
    </ligand>
</feature>
<evidence type="ECO:0000256" key="8">
    <source>
        <dbReference type="ARBA" id="ARBA00048543"/>
    </source>
</evidence>
<dbReference type="PATRIC" id="fig|1121318.3.peg.460"/>
<feature type="binding site" evidence="9">
    <location>
        <position position="212"/>
    </location>
    <ligand>
        <name>1-deoxy-D-xylulose 5-phosphate</name>
        <dbReference type="ChEBI" id="CHEBI:57792"/>
    </ligand>
</feature>
<keyword evidence="3 9" id="KW-0479">Metal-binding</keyword>
<dbReference type="Pfam" id="PF08436">
    <property type="entry name" value="DXP_redisom_C"/>
    <property type="match status" value="1"/>
</dbReference>
<dbReference type="Gene3D" id="1.10.1740.10">
    <property type="match status" value="1"/>
</dbReference>
<evidence type="ECO:0000256" key="7">
    <source>
        <dbReference type="ARBA" id="ARBA00023229"/>
    </source>
</evidence>
<feature type="binding site" evidence="9">
    <location>
        <position position="152"/>
    </location>
    <ligand>
        <name>1-deoxy-D-xylulose 5-phosphate</name>
        <dbReference type="ChEBI" id="CHEBI:57792"/>
    </ligand>
</feature>
<dbReference type="STRING" id="36844.SAMN04488501_104263"/>
<feature type="binding site" evidence="9">
    <location>
        <position position="11"/>
    </location>
    <ligand>
        <name>NADPH</name>
        <dbReference type="ChEBI" id="CHEBI:57783"/>
    </ligand>
</feature>
<feature type="binding site" evidence="9">
    <location>
        <position position="221"/>
    </location>
    <ligand>
        <name>1-deoxy-D-xylulose 5-phosphate</name>
        <dbReference type="ChEBI" id="CHEBI:57792"/>
    </ligand>
</feature>
<dbReference type="EC" id="1.1.1.267" evidence="9"/>
<evidence type="ECO:0000259" key="12">
    <source>
        <dbReference type="Pfam" id="PF13288"/>
    </source>
</evidence>
<keyword evidence="9" id="KW-0460">Magnesium</keyword>
<dbReference type="FunFam" id="3.40.50.720:FF:000045">
    <property type="entry name" value="1-deoxy-D-xylulose 5-phosphate reductoisomerase"/>
    <property type="match status" value="1"/>
</dbReference>
<comment type="similarity">
    <text evidence="2 9">Belongs to the DXR family.</text>
</comment>
<feature type="binding site" evidence="9">
    <location>
        <position position="125"/>
    </location>
    <ligand>
        <name>1-deoxy-D-xylulose 5-phosphate</name>
        <dbReference type="ChEBI" id="CHEBI:57792"/>
    </ligand>
</feature>
<dbReference type="PANTHER" id="PTHR30525:SF0">
    <property type="entry name" value="1-DEOXY-D-XYLULOSE 5-PHOSPHATE REDUCTOISOMERASE, CHLOROPLASTIC"/>
    <property type="match status" value="1"/>
</dbReference>
<dbReference type="InterPro" id="IPR036169">
    <property type="entry name" value="DXPR_C_sf"/>
</dbReference>
<dbReference type="Proteomes" id="UP000037043">
    <property type="component" value="Unassembled WGS sequence"/>
</dbReference>
<name>A0A0L6ZD14_9CLOT</name>
<comment type="cofactor">
    <cofactor evidence="9">
        <name>Mg(2+)</name>
        <dbReference type="ChEBI" id="CHEBI:18420"/>
    </cofactor>
    <cofactor evidence="9">
        <name>Mn(2+)</name>
        <dbReference type="ChEBI" id="CHEBI:29035"/>
    </cofactor>
</comment>
<dbReference type="GO" id="GO:0070402">
    <property type="term" value="F:NADPH binding"/>
    <property type="evidence" value="ECO:0007669"/>
    <property type="project" value="InterPro"/>
</dbReference>